<protein>
    <submittedName>
        <fullName evidence="2">Uncharacterized protein</fullName>
    </submittedName>
</protein>
<reference evidence="2 3" key="1">
    <citation type="journal article" date="2015" name="Genome Biol. Evol.">
        <title>Comparative Genomics of a Bacterivorous Green Alga Reveals Evolutionary Causalities and Consequences of Phago-Mixotrophic Mode of Nutrition.</title>
        <authorList>
            <person name="Burns J.A."/>
            <person name="Paasch A."/>
            <person name="Narechania A."/>
            <person name="Kim E."/>
        </authorList>
    </citation>
    <scope>NUCLEOTIDE SEQUENCE [LARGE SCALE GENOMIC DNA]</scope>
    <source>
        <strain evidence="2 3">PLY_AMNH</strain>
    </source>
</reference>
<accession>A0AAE0F389</accession>
<dbReference type="EMBL" id="LGRX02027063">
    <property type="protein sequence ID" value="KAK3249864.1"/>
    <property type="molecule type" value="Genomic_DNA"/>
</dbReference>
<gene>
    <name evidence="2" type="ORF">CYMTET_40728</name>
</gene>
<name>A0AAE0F389_9CHLO</name>
<evidence type="ECO:0000313" key="2">
    <source>
        <dbReference type="EMBL" id="KAK3249864.1"/>
    </source>
</evidence>
<feature type="compositionally biased region" description="Low complexity" evidence="1">
    <location>
        <begin position="186"/>
        <end position="202"/>
    </location>
</feature>
<feature type="compositionally biased region" description="Basic and acidic residues" evidence="1">
    <location>
        <begin position="36"/>
        <end position="52"/>
    </location>
</feature>
<feature type="region of interest" description="Disordered" evidence="1">
    <location>
        <begin position="183"/>
        <end position="217"/>
    </location>
</feature>
<dbReference type="AlphaFoldDB" id="A0AAE0F389"/>
<evidence type="ECO:0000256" key="1">
    <source>
        <dbReference type="SAM" id="MobiDB-lite"/>
    </source>
</evidence>
<keyword evidence="3" id="KW-1185">Reference proteome</keyword>
<proteinExistence type="predicted"/>
<feature type="region of interest" description="Disordered" evidence="1">
    <location>
        <begin position="1"/>
        <end position="112"/>
    </location>
</feature>
<evidence type="ECO:0000313" key="3">
    <source>
        <dbReference type="Proteomes" id="UP001190700"/>
    </source>
</evidence>
<sequence length="340" mass="35288">MVSLVETEPALPQQRRASGRRLSTSSANGQDQDTLDSSRSHLNDLSVADRRKTLTPLSLPPRVPQPSARRAPAELEQTASQRLPPAQAPAASTATSAKRHRAAPPSAPPSRNNILAVLPSGPSATADLNAISISTTGVATGPPLRDVVPRPEVQPTGSPTLLPAVQTDGSLPPLRRTHIKAGGLEAASASQSRSVRHSSGPSPTDLLAKGESGKRKQTLQTIPHALPLGELNPAGHIASTGIRPVENVALPEIEEPKPTTVEAPATTETREMVSPTEVDDALTLVRPGAPEGGLRQGSLKEAVAKEGGTLLPSALVERRVQKVCSPACLASTQSGSWKAG</sequence>
<feature type="compositionally biased region" description="Polar residues" evidence="1">
    <location>
        <begin position="21"/>
        <end position="35"/>
    </location>
</feature>
<dbReference type="Proteomes" id="UP001190700">
    <property type="component" value="Unassembled WGS sequence"/>
</dbReference>
<organism evidence="2 3">
    <name type="scientific">Cymbomonas tetramitiformis</name>
    <dbReference type="NCBI Taxonomy" id="36881"/>
    <lineage>
        <taxon>Eukaryota</taxon>
        <taxon>Viridiplantae</taxon>
        <taxon>Chlorophyta</taxon>
        <taxon>Pyramimonadophyceae</taxon>
        <taxon>Pyramimonadales</taxon>
        <taxon>Pyramimonadaceae</taxon>
        <taxon>Cymbomonas</taxon>
    </lineage>
</organism>
<comment type="caution">
    <text evidence="2">The sequence shown here is derived from an EMBL/GenBank/DDBJ whole genome shotgun (WGS) entry which is preliminary data.</text>
</comment>
<feature type="compositionally biased region" description="Low complexity" evidence="1">
    <location>
        <begin position="84"/>
        <end position="96"/>
    </location>
</feature>